<dbReference type="PANTHER" id="PTHR46796:SF13">
    <property type="entry name" value="HTH-TYPE TRANSCRIPTIONAL ACTIVATOR RHAS"/>
    <property type="match status" value="1"/>
</dbReference>
<dbReference type="RefSeq" id="WP_111340926.1">
    <property type="nucleotide sequence ID" value="NZ_QLII01000001.1"/>
</dbReference>
<dbReference type="OrthoDB" id="4480133at2"/>
<gene>
    <name evidence="5" type="ORF">HMF3257_06205</name>
</gene>
<dbReference type="GO" id="GO:0003700">
    <property type="term" value="F:DNA-binding transcription factor activity"/>
    <property type="evidence" value="ECO:0007669"/>
    <property type="project" value="InterPro"/>
</dbReference>
<dbReference type="Pfam" id="PF22200">
    <property type="entry name" value="ExsA_N"/>
    <property type="match status" value="1"/>
</dbReference>
<dbReference type="SMART" id="SM00342">
    <property type="entry name" value="HTH_ARAC"/>
    <property type="match status" value="1"/>
</dbReference>
<dbReference type="InterPro" id="IPR009057">
    <property type="entry name" value="Homeodomain-like_sf"/>
</dbReference>
<accession>A0A327NJF7</accession>
<keyword evidence="2" id="KW-0238">DNA-binding</keyword>
<evidence type="ECO:0000313" key="5">
    <source>
        <dbReference type="EMBL" id="RAI74054.1"/>
    </source>
</evidence>
<dbReference type="PANTHER" id="PTHR46796">
    <property type="entry name" value="HTH-TYPE TRANSCRIPTIONAL ACTIVATOR RHAS-RELATED"/>
    <property type="match status" value="1"/>
</dbReference>
<dbReference type="InterPro" id="IPR018060">
    <property type="entry name" value="HTH_AraC"/>
</dbReference>
<dbReference type="InterPro" id="IPR050204">
    <property type="entry name" value="AraC_XylS_family_regulators"/>
</dbReference>
<comment type="caution">
    <text evidence="5">The sequence shown here is derived from an EMBL/GenBank/DDBJ whole genome shotgun (WGS) entry which is preliminary data.</text>
</comment>
<evidence type="ECO:0000256" key="1">
    <source>
        <dbReference type="ARBA" id="ARBA00023015"/>
    </source>
</evidence>
<feature type="domain" description="HTH araC/xylS-type" evidence="4">
    <location>
        <begin position="173"/>
        <end position="268"/>
    </location>
</feature>
<keyword evidence="3" id="KW-0804">Transcription</keyword>
<evidence type="ECO:0000313" key="6">
    <source>
        <dbReference type="Proteomes" id="UP000249016"/>
    </source>
</evidence>
<dbReference type="InterPro" id="IPR054015">
    <property type="entry name" value="ExsA-like_N"/>
</dbReference>
<evidence type="ECO:0000256" key="2">
    <source>
        <dbReference type="ARBA" id="ARBA00023125"/>
    </source>
</evidence>
<dbReference type="PROSITE" id="PS01124">
    <property type="entry name" value="HTH_ARAC_FAMILY_2"/>
    <property type="match status" value="1"/>
</dbReference>
<evidence type="ECO:0000256" key="3">
    <source>
        <dbReference type="ARBA" id="ARBA00023163"/>
    </source>
</evidence>
<keyword evidence="6" id="KW-1185">Reference proteome</keyword>
<organism evidence="5 6">
    <name type="scientific">Spirosoma telluris</name>
    <dbReference type="NCBI Taxonomy" id="2183553"/>
    <lineage>
        <taxon>Bacteria</taxon>
        <taxon>Pseudomonadati</taxon>
        <taxon>Bacteroidota</taxon>
        <taxon>Cytophagia</taxon>
        <taxon>Cytophagales</taxon>
        <taxon>Cytophagaceae</taxon>
        <taxon>Spirosoma</taxon>
    </lineage>
</organism>
<protein>
    <submittedName>
        <fullName evidence="5">AraC family transcriptional regulator</fullName>
    </submittedName>
</protein>
<sequence length="268" mass="31425">MRILEADKQLPKIVYSCYFTRSREGEQFVPEHVFSYQIAGTLAMNDGHKDYTFNEGDFRFSRRNRLIKFVKQPPPNGEFKTLSIYLDQETLRKFSLEYGYTAEPHQEGDPVLALKSDVLYKSFMDSLVPYLQQNQTINENLQAVKLKEAILILLEVNPELKNVLFDFSEPGKIDLEGFMNRNFHFNVELKRFAYLTGRSLATFKRDFEKIFHVSPSRWLQQRRLQEAHYLIKEKGKAPSDVYLELGFEDLSHFSFAFKKTYGMAPSKI</sequence>
<dbReference type="AlphaFoldDB" id="A0A327NJF7"/>
<dbReference type="Pfam" id="PF12833">
    <property type="entry name" value="HTH_18"/>
    <property type="match status" value="1"/>
</dbReference>
<dbReference type="Proteomes" id="UP000249016">
    <property type="component" value="Unassembled WGS sequence"/>
</dbReference>
<evidence type="ECO:0000259" key="4">
    <source>
        <dbReference type="PROSITE" id="PS01124"/>
    </source>
</evidence>
<name>A0A327NJF7_9BACT</name>
<keyword evidence="1" id="KW-0805">Transcription regulation</keyword>
<proteinExistence type="predicted"/>
<dbReference type="Gene3D" id="1.10.10.60">
    <property type="entry name" value="Homeodomain-like"/>
    <property type="match status" value="1"/>
</dbReference>
<reference evidence="5 6" key="1">
    <citation type="submission" date="2018-06" db="EMBL/GenBank/DDBJ databases">
        <title>Spirosoma sp. HMF3257 Genome sequencing and assembly.</title>
        <authorList>
            <person name="Kang H."/>
            <person name="Cha I."/>
            <person name="Kim H."/>
            <person name="Kang J."/>
            <person name="Joh K."/>
        </authorList>
    </citation>
    <scope>NUCLEOTIDE SEQUENCE [LARGE SCALE GENOMIC DNA]</scope>
    <source>
        <strain evidence="5 6">HMF3257</strain>
    </source>
</reference>
<dbReference type="GO" id="GO:0043565">
    <property type="term" value="F:sequence-specific DNA binding"/>
    <property type="evidence" value="ECO:0007669"/>
    <property type="project" value="InterPro"/>
</dbReference>
<dbReference type="SUPFAM" id="SSF46689">
    <property type="entry name" value="Homeodomain-like"/>
    <property type="match status" value="1"/>
</dbReference>
<dbReference type="EMBL" id="QLII01000001">
    <property type="protein sequence ID" value="RAI74054.1"/>
    <property type="molecule type" value="Genomic_DNA"/>
</dbReference>